<accession>B0DD92</accession>
<keyword evidence="2" id="KW-1185">Reference proteome</keyword>
<dbReference type="InParanoid" id="B0DD92"/>
<dbReference type="Proteomes" id="UP000001194">
    <property type="component" value="Unassembled WGS sequence"/>
</dbReference>
<dbReference type="HOGENOM" id="CLU_2038467_0_0_1"/>
<dbReference type="EMBL" id="DS547104">
    <property type="protein sequence ID" value="EDR07568.1"/>
    <property type="molecule type" value="Genomic_DNA"/>
</dbReference>
<dbReference type="RefSeq" id="XP_001881960.1">
    <property type="nucleotide sequence ID" value="XM_001881925.1"/>
</dbReference>
<name>B0DD92_LACBS</name>
<dbReference type="KEGG" id="lbc:LACBIDRAFT_327934"/>
<dbReference type="GeneID" id="6077550"/>
<proteinExistence type="predicted"/>
<organism evidence="2">
    <name type="scientific">Laccaria bicolor (strain S238N-H82 / ATCC MYA-4686)</name>
    <name type="common">Bicoloured deceiver</name>
    <name type="synonym">Laccaria laccata var. bicolor</name>
    <dbReference type="NCBI Taxonomy" id="486041"/>
    <lineage>
        <taxon>Eukaryota</taxon>
        <taxon>Fungi</taxon>
        <taxon>Dikarya</taxon>
        <taxon>Basidiomycota</taxon>
        <taxon>Agaricomycotina</taxon>
        <taxon>Agaricomycetes</taxon>
        <taxon>Agaricomycetidae</taxon>
        <taxon>Agaricales</taxon>
        <taxon>Agaricineae</taxon>
        <taxon>Hydnangiaceae</taxon>
        <taxon>Laccaria</taxon>
    </lineage>
</organism>
<evidence type="ECO:0000313" key="1">
    <source>
        <dbReference type="EMBL" id="EDR07568.1"/>
    </source>
</evidence>
<protein>
    <submittedName>
        <fullName evidence="1">Predicted protein</fullName>
    </submittedName>
</protein>
<evidence type="ECO:0000313" key="2">
    <source>
        <dbReference type="Proteomes" id="UP000001194"/>
    </source>
</evidence>
<sequence length="121" mass="13493">MAKKALVCGTLADEIVMGIPFSQKVPNFESPNRCRSACPPVWFARHLPPPNTVMSLFTFAPFRGIPGRDKTPYYMGPAGRPESYDVPLVMCLTGGPDAWYRPAGKFAVHPVLWQHKLRCTM</sequence>
<gene>
    <name evidence="1" type="ORF">LACBIDRAFT_327934</name>
</gene>
<dbReference type="AlphaFoldDB" id="B0DD92"/>
<reference evidence="1 2" key="1">
    <citation type="journal article" date="2008" name="Nature">
        <title>The genome of Laccaria bicolor provides insights into mycorrhizal symbiosis.</title>
        <authorList>
            <person name="Martin F."/>
            <person name="Aerts A."/>
            <person name="Ahren D."/>
            <person name="Brun A."/>
            <person name="Danchin E.G.J."/>
            <person name="Duchaussoy F."/>
            <person name="Gibon J."/>
            <person name="Kohler A."/>
            <person name="Lindquist E."/>
            <person name="Pereda V."/>
            <person name="Salamov A."/>
            <person name="Shapiro H.J."/>
            <person name="Wuyts J."/>
            <person name="Blaudez D."/>
            <person name="Buee M."/>
            <person name="Brokstein P."/>
            <person name="Canbaeck B."/>
            <person name="Cohen D."/>
            <person name="Courty P.E."/>
            <person name="Coutinho P.M."/>
            <person name="Delaruelle C."/>
            <person name="Detter J.C."/>
            <person name="Deveau A."/>
            <person name="DiFazio S."/>
            <person name="Duplessis S."/>
            <person name="Fraissinet-Tachet L."/>
            <person name="Lucic E."/>
            <person name="Frey-Klett P."/>
            <person name="Fourrey C."/>
            <person name="Feussner I."/>
            <person name="Gay G."/>
            <person name="Grimwood J."/>
            <person name="Hoegger P.J."/>
            <person name="Jain P."/>
            <person name="Kilaru S."/>
            <person name="Labbe J."/>
            <person name="Lin Y.C."/>
            <person name="Legue V."/>
            <person name="Le Tacon F."/>
            <person name="Marmeisse R."/>
            <person name="Melayah D."/>
            <person name="Montanini B."/>
            <person name="Muratet M."/>
            <person name="Nehls U."/>
            <person name="Niculita-Hirzel H."/>
            <person name="Oudot-Le Secq M.P."/>
            <person name="Peter M."/>
            <person name="Quesneville H."/>
            <person name="Rajashekar B."/>
            <person name="Reich M."/>
            <person name="Rouhier N."/>
            <person name="Schmutz J."/>
            <person name="Yin T."/>
            <person name="Chalot M."/>
            <person name="Henrissat B."/>
            <person name="Kuees U."/>
            <person name="Lucas S."/>
            <person name="Van de Peer Y."/>
            <person name="Podila G.K."/>
            <person name="Polle A."/>
            <person name="Pukkila P.J."/>
            <person name="Richardson P.M."/>
            <person name="Rouze P."/>
            <person name="Sanders I.R."/>
            <person name="Stajich J.E."/>
            <person name="Tunlid A."/>
            <person name="Tuskan G."/>
            <person name="Grigoriev I.V."/>
        </authorList>
    </citation>
    <scope>NUCLEOTIDE SEQUENCE [LARGE SCALE GENOMIC DNA]</scope>
    <source>
        <strain evidence="2">S238N-H82 / ATCC MYA-4686</strain>
    </source>
</reference>